<dbReference type="GO" id="GO:0003677">
    <property type="term" value="F:DNA binding"/>
    <property type="evidence" value="ECO:0007669"/>
    <property type="project" value="InterPro"/>
</dbReference>
<dbReference type="PANTHER" id="PTHR19303">
    <property type="entry name" value="TRANSPOSON"/>
    <property type="match status" value="1"/>
</dbReference>
<dbReference type="InterPro" id="IPR009057">
    <property type="entry name" value="Homeodomain-like_sf"/>
</dbReference>
<keyword evidence="6" id="KW-1185">Reference proteome</keyword>
<evidence type="ECO:0000256" key="2">
    <source>
        <dbReference type="ARBA" id="ARBA00023125"/>
    </source>
</evidence>
<dbReference type="InterPro" id="IPR050863">
    <property type="entry name" value="CenT-Element_Derived"/>
</dbReference>
<organism evidence="5 6">
    <name type="scientific">Aedes aegypti</name>
    <name type="common">Yellowfever mosquito</name>
    <name type="synonym">Culex aegypti</name>
    <dbReference type="NCBI Taxonomy" id="7159"/>
    <lineage>
        <taxon>Eukaryota</taxon>
        <taxon>Metazoa</taxon>
        <taxon>Ecdysozoa</taxon>
        <taxon>Arthropoda</taxon>
        <taxon>Hexapoda</taxon>
        <taxon>Insecta</taxon>
        <taxon>Pterygota</taxon>
        <taxon>Neoptera</taxon>
        <taxon>Endopterygota</taxon>
        <taxon>Diptera</taxon>
        <taxon>Nematocera</taxon>
        <taxon>Culicoidea</taxon>
        <taxon>Culicidae</taxon>
        <taxon>Culicinae</taxon>
        <taxon>Aedini</taxon>
        <taxon>Aedes</taxon>
        <taxon>Stegomyia</taxon>
    </lineage>
</organism>
<dbReference type="SUPFAM" id="SSF46689">
    <property type="entry name" value="Homeodomain-like"/>
    <property type="match status" value="1"/>
</dbReference>
<dbReference type="AlphaFoldDB" id="A0A1S4EV27"/>
<dbReference type="SMART" id="SM00868">
    <property type="entry name" value="zf-AD"/>
    <property type="match status" value="1"/>
</dbReference>
<evidence type="ECO:0000313" key="5">
    <source>
        <dbReference type="EnsemblMetazoa" id="AAEL000157-PA"/>
    </source>
</evidence>
<evidence type="ECO:0000313" key="6">
    <source>
        <dbReference type="Proteomes" id="UP000008820"/>
    </source>
</evidence>
<dbReference type="InParanoid" id="A0A1S4EV27"/>
<dbReference type="Gene3D" id="3.30.160.60">
    <property type="entry name" value="Classic Zinc Finger"/>
    <property type="match status" value="1"/>
</dbReference>
<keyword evidence="3" id="KW-0539">Nucleus</keyword>
<dbReference type="GO" id="GO:0005634">
    <property type="term" value="C:nucleus"/>
    <property type="evidence" value="ECO:0007669"/>
    <property type="project" value="UniProtKB-SubCell"/>
</dbReference>
<dbReference type="Pfam" id="PF03221">
    <property type="entry name" value="HTH_Tnp_Tc5"/>
    <property type="match status" value="1"/>
</dbReference>
<dbReference type="SMART" id="SM00355">
    <property type="entry name" value="ZnF_C2H2"/>
    <property type="match status" value="3"/>
</dbReference>
<dbReference type="EnsemblMetazoa" id="AAEL000157-RA">
    <property type="protein sequence ID" value="AAEL000157-PA"/>
    <property type="gene ID" value="AAEL000157"/>
</dbReference>
<dbReference type="InterPro" id="IPR012934">
    <property type="entry name" value="Znf_AD"/>
</dbReference>
<dbReference type="PROSITE" id="PS00028">
    <property type="entry name" value="ZINC_FINGER_C2H2_1"/>
    <property type="match status" value="3"/>
</dbReference>
<keyword evidence="2" id="KW-0238">DNA-binding</keyword>
<dbReference type="Gene3D" id="1.10.10.60">
    <property type="entry name" value="Homeodomain-like"/>
    <property type="match status" value="1"/>
</dbReference>
<sequence>MSQNAPKIHTVKSYTNDNIELCLEEIKKGRMSCYSASKRYGIPMSTLRYRLSARWKRSFTPGPATRISTMEEQEIVDWLLDMQSRGFIITRAECVSKVSHYMMSVGRETAFKNNKPGRKWCDLFLRRNTNFTLSKTIATPSVQYVRNWFRAVESWCTKTDNRELLDDPARIYILEEIPLTFPLGSASHSNSAENASTDIAVMFAFGASGTTVPPNIIIPAYHAPQDMKMHNLPLGWGMEICEQAYTNTQNFRNYIMNVFHPFLVKQGVRFPVIFFVDGHALPNIAEVEDLCESLGIFLVSPYRTTNYKTVTQSAGLGIAKVMKVKWLKTLEKWFLDNPESMHTLPYFGSILQKTIERGITASEIHNGFRTCGLYPFNVESIDYSGFCFQTAETITQQEESLSNDPLDIPAISEQEFEHAPVLEPELTFGHVSISIDKIYEAYDLIDSHTKARIQGDIRSLTREERIIRFFYREFVQPNVHFNDDPSEDYAPKKEFQFEELQVVKSEPADSHCGDEQSEKMAELPESAVHTEEVNSENQLNGQNMVEYMNENNEPTSIHVRMFCRMCGIQHQNDQRYSYRELQNEVRALTQFCFLESAELGPADSLCSDCYQKIDTFRTFAQKCHESQRRLFHTITKNKNIEGSSKRSMSTVQSQKWRCQKCGKRYETQHDLHQHFVNDHGEMSYSCDICGAILKTKMTLYQHRRMIHNKLKKCPYCSKRFTTGKMYEKHVQGHLSDEAGDAASSHQGANDNDTYATSGTSFNTDLQNIIKIEQSDYDDEGGFSETMN</sequence>
<comment type="subcellular location">
    <subcellularLocation>
        <location evidence="1">Nucleus</location>
    </subcellularLocation>
</comment>
<dbReference type="InterPro" id="IPR007889">
    <property type="entry name" value="HTH_Psq"/>
</dbReference>
<dbReference type="InterPro" id="IPR036236">
    <property type="entry name" value="Znf_C2H2_sf"/>
</dbReference>
<dbReference type="GO" id="GO:0008270">
    <property type="term" value="F:zinc ion binding"/>
    <property type="evidence" value="ECO:0007669"/>
    <property type="project" value="UniProtKB-UniRule"/>
</dbReference>
<dbReference type="InterPro" id="IPR006600">
    <property type="entry name" value="HTH_CenpB_DNA-bd_dom"/>
</dbReference>
<gene>
    <name evidence="5" type="primary">5567796</name>
</gene>
<dbReference type="InterPro" id="IPR013087">
    <property type="entry name" value="Znf_C2H2_type"/>
</dbReference>
<dbReference type="SUPFAM" id="SSF57667">
    <property type="entry name" value="beta-beta-alpha zinc fingers"/>
    <property type="match status" value="1"/>
</dbReference>
<reference evidence="5 6" key="1">
    <citation type="submission" date="2017-06" db="EMBL/GenBank/DDBJ databases">
        <title>Aedes aegypti genome working group (AGWG) sequencing and assembly.</title>
        <authorList>
            <consortium name="Aedes aegypti Genome Working Group (AGWG)"/>
            <person name="Matthews B.J."/>
        </authorList>
    </citation>
    <scope>NUCLEOTIDE SEQUENCE [LARGE SCALE GENOMIC DNA]</scope>
    <source>
        <strain evidence="5 6">LVP_AGWG</strain>
    </source>
</reference>
<evidence type="ECO:0000256" key="1">
    <source>
        <dbReference type="ARBA" id="ARBA00004123"/>
    </source>
</evidence>
<accession>A0A1S4EV27</accession>
<proteinExistence type="predicted"/>
<dbReference type="Proteomes" id="UP000008820">
    <property type="component" value="Chromosome 1"/>
</dbReference>
<dbReference type="Pfam" id="PF05225">
    <property type="entry name" value="HTH_psq"/>
    <property type="match status" value="1"/>
</dbReference>
<name>A0A1S4EV27_AEDAE</name>
<evidence type="ECO:0000256" key="3">
    <source>
        <dbReference type="ARBA" id="ARBA00023242"/>
    </source>
</evidence>
<reference evidence="5" key="2">
    <citation type="submission" date="2021-02" db="UniProtKB">
        <authorList>
            <consortium name="EnsemblMetazoa"/>
        </authorList>
    </citation>
    <scope>IDENTIFICATION</scope>
    <source>
        <strain evidence="5">LVP_AGWG</strain>
    </source>
</reference>
<feature type="region of interest" description="Disordered" evidence="4">
    <location>
        <begin position="737"/>
        <end position="759"/>
    </location>
</feature>
<dbReference type="PANTHER" id="PTHR19303:SF74">
    <property type="entry name" value="POGO TRANSPOSABLE ELEMENT WITH KRAB DOMAIN"/>
    <property type="match status" value="1"/>
</dbReference>
<evidence type="ECO:0000256" key="4">
    <source>
        <dbReference type="SAM" id="MobiDB-lite"/>
    </source>
</evidence>
<dbReference type="VEuPathDB" id="VectorBase:AAEL000157"/>
<dbReference type="PROSITE" id="PS50157">
    <property type="entry name" value="ZINC_FINGER_C2H2_2"/>
    <property type="match status" value="3"/>
</dbReference>
<dbReference type="PROSITE" id="PS51915">
    <property type="entry name" value="ZAD"/>
    <property type="match status" value="1"/>
</dbReference>
<dbReference type="OrthoDB" id="71166at2759"/>
<feature type="compositionally biased region" description="Polar residues" evidence="4">
    <location>
        <begin position="743"/>
        <end position="759"/>
    </location>
</feature>
<protein>
    <submittedName>
        <fullName evidence="5">Uncharacterized protein</fullName>
    </submittedName>
</protein>